<organism evidence="1 2">
    <name type="scientific">Streptomyces lichenis</name>
    <dbReference type="NCBI Taxonomy" id="2306967"/>
    <lineage>
        <taxon>Bacteria</taxon>
        <taxon>Bacillati</taxon>
        <taxon>Actinomycetota</taxon>
        <taxon>Actinomycetes</taxon>
        <taxon>Kitasatosporales</taxon>
        <taxon>Streptomycetaceae</taxon>
        <taxon>Streptomyces</taxon>
    </lineage>
</organism>
<dbReference type="RefSeq" id="WP_248633446.1">
    <property type="nucleotide sequence ID" value="NZ_JALPTH010000008.1"/>
</dbReference>
<protein>
    <recommendedName>
        <fullName evidence="3">Integrase</fullName>
    </recommendedName>
</protein>
<evidence type="ECO:0008006" key="3">
    <source>
        <dbReference type="Google" id="ProtNLM"/>
    </source>
</evidence>
<dbReference type="EMBL" id="JALPTH010000008">
    <property type="protein sequence ID" value="MCK8677987.1"/>
    <property type="molecule type" value="Genomic_DNA"/>
</dbReference>
<gene>
    <name evidence="1" type="ORF">M1O15_11390</name>
</gene>
<evidence type="ECO:0000313" key="2">
    <source>
        <dbReference type="Proteomes" id="UP001522868"/>
    </source>
</evidence>
<name>A0ABT0I9M4_9ACTN</name>
<evidence type="ECO:0000313" key="1">
    <source>
        <dbReference type="EMBL" id="MCK8677987.1"/>
    </source>
</evidence>
<accession>A0ABT0I9M4</accession>
<comment type="caution">
    <text evidence="1">The sequence shown here is derived from an EMBL/GenBank/DDBJ whole genome shotgun (WGS) entry which is preliminary data.</text>
</comment>
<keyword evidence="2" id="KW-1185">Reference proteome</keyword>
<dbReference type="Proteomes" id="UP001522868">
    <property type="component" value="Unassembled WGS sequence"/>
</dbReference>
<reference evidence="1 2" key="1">
    <citation type="submission" date="2022-04" db="EMBL/GenBank/DDBJ databases">
        <title>Streptomyces sp. nov. LCR6-01 isolated from Lichen of Dirinaria sp.</title>
        <authorList>
            <person name="Kanchanasin P."/>
            <person name="Tanasupawat S."/>
            <person name="Phongsopitanun W."/>
        </authorList>
    </citation>
    <scope>NUCLEOTIDE SEQUENCE [LARGE SCALE GENOMIC DNA]</scope>
    <source>
        <strain evidence="1 2">LCR6-01</strain>
    </source>
</reference>
<sequence length="83" mass="9982">MTFRRHTAAPLTPEEQAARNRERNIALIMNGPRRPLRDRLLWIPRRIEDLWSHHVRHRRLHRALRLRLHVDRVAPAEPPANEP</sequence>
<proteinExistence type="predicted"/>